<feature type="transmembrane region" description="Helical" evidence="1">
    <location>
        <begin position="97"/>
        <end position="116"/>
    </location>
</feature>
<evidence type="ECO:0000256" key="1">
    <source>
        <dbReference type="SAM" id="Phobius"/>
    </source>
</evidence>
<protein>
    <submittedName>
        <fullName evidence="2">Uncharacterized protein</fullName>
    </submittedName>
</protein>
<feature type="transmembrane region" description="Helical" evidence="1">
    <location>
        <begin position="136"/>
        <end position="152"/>
    </location>
</feature>
<accession>A0A6C0CQ34</accession>
<keyword evidence="1" id="KW-0472">Membrane</keyword>
<name>A0A6C0CQ34_9ZZZZ</name>
<sequence>MYLLTSFISGSGIKFIDDLIDMFSFSHLTNHIIISVILLILNCVYLYNHYIVSIIVFAYIFLFIFVNDSIDHSIYLWAFAYFIMVFLFHLYNGKYNWILELDIKNVLFISTILFVLCFAQKIEDGKFKEEVSDKKIVFRILLSLILLGYFFIKDKLYFTFIHKEMINTFDNAFIATFGYTIISVFNMLLKKYEITT</sequence>
<proteinExistence type="predicted"/>
<dbReference type="EMBL" id="MN739460">
    <property type="protein sequence ID" value="QHT05804.1"/>
    <property type="molecule type" value="Genomic_DNA"/>
</dbReference>
<organism evidence="2">
    <name type="scientific">viral metagenome</name>
    <dbReference type="NCBI Taxonomy" id="1070528"/>
    <lineage>
        <taxon>unclassified sequences</taxon>
        <taxon>metagenomes</taxon>
        <taxon>organismal metagenomes</taxon>
    </lineage>
</organism>
<dbReference type="AlphaFoldDB" id="A0A6C0CQ34"/>
<keyword evidence="1" id="KW-1133">Transmembrane helix</keyword>
<reference evidence="2" key="1">
    <citation type="journal article" date="2020" name="Nature">
        <title>Giant virus diversity and host interactions through global metagenomics.</title>
        <authorList>
            <person name="Schulz F."/>
            <person name="Roux S."/>
            <person name="Paez-Espino D."/>
            <person name="Jungbluth S."/>
            <person name="Walsh D.A."/>
            <person name="Denef V.J."/>
            <person name="McMahon K.D."/>
            <person name="Konstantinidis K.T."/>
            <person name="Eloe-Fadrosh E.A."/>
            <person name="Kyrpides N.C."/>
            <person name="Woyke T."/>
        </authorList>
    </citation>
    <scope>NUCLEOTIDE SEQUENCE</scope>
    <source>
        <strain evidence="2">GVMAG-M-3300021425-14</strain>
    </source>
</reference>
<feature type="transmembrane region" description="Helical" evidence="1">
    <location>
        <begin position="74"/>
        <end position="91"/>
    </location>
</feature>
<keyword evidence="1" id="KW-0812">Transmembrane</keyword>
<feature type="transmembrane region" description="Helical" evidence="1">
    <location>
        <begin position="172"/>
        <end position="189"/>
    </location>
</feature>
<evidence type="ECO:0000313" key="2">
    <source>
        <dbReference type="EMBL" id="QHT05804.1"/>
    </source>
</evidence>
<feature type="transmembrane region" description="Helical" evidence="1">
    <location>
        <begin position="47"/>
        <end position="67"/>
    </location>
</feature>